<dbReference type="PANTHER" id="PTHR32176:SF92">
    <property type="entry name" value="XYLOSE ISOMERASE"/>
    <property type="match status" value="1"/>
</dbReference>
<dbReference type="AlphaFoldDB" id="A0A3P5WC42"/>
<proteinExistence type="inferred from homology"/>
<keyword evidence="2 3" id="KW-0443">Lipid metabolism</keyword>
<keyword evidence="6" id="KW-1185">Reference proteome</keyword>
<dbReference type="PROSITE" id="PS51635">
    <property type="entry name" value="PNPLA"/>
    <property type="match status" value="1"/>
</dbReference>
<dbReference type="NCBIfam" id="NF041079">
    <property type="entry name" value="CBASS_lipase"/>
    <property type="match status" value="1"/>
</dbReference>
<sequence>MSAQTDRFTILSLSGGGYLGLYTASVLAALEESYGAPIARHFDLIAGTSVGGIIALGLANEVPAQNIKKAFEDDGTTIFSDRPAPQGIAGSLVDLCRYWWKPKYRPDALRNTIVRIVGADTLIGHLKHPVIVPAVNLTKGGPQMFKTPHHEDFRRDLHLKAVDVALATAAAPTYFPIAEVGDALFTDGGLYANSPDLLAVHEAEHFFKRPAGQVRLLSIGTTTAQFSFAHAHGRELGAFGWMREQRLVSVIIAAQQHSVDFMMRHRLGERYLRLDAVQSKEQERHLALDVATPDAQKTIKGLAQATVQTALNAPLLKEIMSGQAPAPAFYNLDTLKG</sequence>
<feature type="active site" description="Proton acceptor" evidence="3">
    <location>
        <position position="187"/>
    </location>
</feature>
<feature type="domain" description="PNPLA" evidence="4">
    <location>
        <begin position="11"/>
        <end position="200"/>
    </location>
</feature>
<accession>A0A3P5WC42</accession>
<gene>
    <name evidence="5" type="ORF">XINFAN_00131</name>
</gene>
<keyword evidence="3" id="KW-0442">Lipid degradation</keyword>
<dbReference type="InterPro" id="IPR016035">
    <property type="entry name" value="Acyl_Trfase/lysoPLipase"/>
</dbReference>
<feature type="short sequence motif" description="GXSXG" evidence="3">
    <location>
        <begin position="47"/>
        <end position="51"/>
    </location>
</feature>
<feature type="active site" description="Nucleophile" evidence="3">
    <location>
        <position position="49"/>
    </location>
</feature>
<comment type="similarity">
    <text evidence="1">Belongs to the patatin family.</text>
</comment>
<keyword evidence="3" id="KW-0378">Hydrolase</keyword>
<dbReference type="EMBL" id="UXAW01000029">
    <property type="protein sequence ID" value="VDC19235.1"/>
    <property type="molecule type" value="Genomic_DNA"/>
</dbReference>
<evidence type="ECO:0000256" key="3">
    <source>
        <dbReference type="PROSITE-ProRule" id="PRU01161"/>
    </source>
</evidence>
<evidence type="ECO:0000313" key="6">
    <source>
        <dbReference type="Proteomes" id="UP000277498"/>
    </source>
</evidence>
<evidence type="ECO:0000256" key="1">
    <source>
        <dbReference type="ARBA" id="ARBA00010240"/>
    </source>
</evidence>
<feature type="short sequence motif" description="GXGXXG" evidence="3">
    <location>
        <begin position="15"/>
        <end position="20"/>
    </location>
</feature>
<dbReference type="RefSeq" id="WP_100653039.1">
    <property type="nucleotide sequence ID" value="NZ_UXAW01000029.1"/>
</dbReference>
<evidence type="ECO:0000256" key="2">
    <source>
        <dbReference type="ARBA" id="ARBA00023098"/>
    </source>
</evidence>
<dbReference type="OrthoDB" id="9807112at2"/>
<dbReference type="SUPFAM" id="SSF52151">
    <property type="entry name" value="FabD/lysophospholipase-like"/>
    <property type="match status" value="1"/>
</dbReference>
<dbReference type="PANTHER" id="PTHR32176">
    <property type="entry name" value="XYLOSE ISOMERASE"/>
    <property type="match status" value="1"/>
</dbReference>
<reference evidence="5 6" key="1">
    <citation type="submission" date="2018-11" db="EMBL/GenBank/DDBJ databases">
        <authorList>
            <person name="Criscuolo A."/>
        </authorList>
    </citation>
    <scope>NUCLEOTIDE SEQUENCE [LARGE SCALE GENOMIC DNA]</scope>
    <source>
        <strain evidence="5">ACIP111625</strain>
    </source>
</reference>
<organism evidence="5 6">
    <name type="scientific">Pseudogemmobacter humi</name>
    <dbReference type="NCBI Taxonomy" id="2483812"/>
    <lineage>
        <taxon>Bacteria</taxon>
        <taxon>Pseudomonadati</taxon>
        <taxon>Pseudomonadota</taxon>
        <taxon>Alphaproteobacteria</taxon>
        <taxon>Rhodobacterales</taxon>
        <taxon>Paracoccaceae</taxon>
        <taxon>Pseudogemmobacter</taxon>
    </lineage>
</organism>
<dbReference type="GO" id="GO:0016042">
    <property type="term" value="P:lipid catabolic process"/>
    <property type="evidence" value="ECO:0007669"/>
    <property type="project" value="UniProtKB-UniRule"/>
</dbReference>
<dbReference type="GO" id="GO:0016787">
    <property type="term" value="F:hydrolase activity"/>
    <property type="evidence" value="ECO:0007669"/>
    <property type="project" value="UniProtKB-UniRule"/>
</dbReference>
<dbReference type="Gene3D" id="3.40.1090.10">
    <property type="entry name" value="Cytosolic phospholipase A2 catalytic domain"/>
    <property type="match status" value="1"/>
</dbReference>
<name>A0A3P5WC42_9RHOB</name>
<dbReference type="Pfam" id="PF01734">
    <property type="entry name" value="Patatin"/>
    <property type="match status" value="1"/>
</dbReference>
<dbReference type="CDD" id="cd07199">
    <property type="entry name" value="Pat17_PNPLA8_PNPLA9_like"/>
    <property type="match status" value="1"/>
</dbReference>
<dbReference type="InterPro" id="IPR002641">
    <property type="entry name" value="PNPLA_dom"/>
</dbReference>
<evidence type="ECO:0000313" key="5">
    <source>
        <dbReference type="EMBL" id="VDC19235.1"/>
    </source>
</evidence>
<protein>
    <submittedName>
        <fullName evidence="5">Patatin-like phospholipase</fullName>
    </submittedName>
</protein>
<evidence type="ECO:0000259" key="4">
    <source>
        <dbReference type="PROSITE" id="PS51635"/>
    </source>
</evidence>
<feature type="short sequence motif" description="DGA/G" evidence="3">
    <location>
        <begin position="187"/>
        <end position="189"/>
    </location>
</feature>
<dbReference type="Proteomes" id="UP000277498">
    <property type="component" value="Unassembled WGS sequence"/>
</dbReference>